<gene>
    <name evidence="2" type="ORF">V6N12_030882</name>
</gene>
<comment type="caution">
    <text evidence="2">The sequence shown here is derived from an EMBL/GenBank/DDBJ whole genome shotgun (WGS) entry which is preliminary data.</text>
</comment>
<keyword evidence="3" id="KW-1185">Reference proteome</keyword>
<evidence type="ECO:0000256" key="1">
    <source>
        <dbReference type="SAM" id="MobiDB-lite"/>
    </source>
</evidence>
<proteinExistence type="predicted"/>
<reference evidence="2 3" key="1">
    <citation type="journal article" date="2024" name="G3 (Bethesda)">
        <title>Genome assembly of Hibiscus sabdariffa L. provides insights into metabolisms of medicinal natural products.</title>
        <authorList>
            <person name="Kim T."/>
        </authorList>
    </citation>
    <scope>NUCLEOTIDE SEQUENCE [LARGE SCALE GENOMIC DNA]</scope>
    <source>
        <strain evidence="2">TK-2024</strain>
        <tissue evidence="2">Old leaves</tissue>
    </source>
</reference>
<dbReference type="Proteomes" id="UP001472677">
    <property type="component" value="Unassembled WGS sequence"/>
</dbReference>
<evidence type="ECO:0000313" key="2">
    <source>
        <dbReference type="EMBL" id="KAK8553903.1"/>
    </source>
</evidence>
<name>A0ABR2E7D5_9ROSI</name>
<protein>
    <submittedName>
        <fullName evidence="2">Uncharacterized protein</fullName>
    </submittedName>
</protein>
<feature type="region of interest" description="Disordered" evidence="1">
    <location>
        <begin position="146"/>
        <end position="170"/>
    </location>
</feature>
<dbReference type="EMBL" id="JBBPBM010000019">
    <property type="protein sequence ID" value="KAK8553903.1"/>
    <property type="molecule type" value="Genomic_DNA"/>
</dbReference>
<accession>A0ABR2E7D5</accession>
<sequence>MLLELLVGGASTQVWVEQGQVFVFFFGADKSLEDGLKLLFDDNSVLEFSNCLNSVGGISIYVDHIDDENDKFTDVPLPKALFESIDESSNKHGKEITMDDIEDDLDMHDINLSSDEGNDELVGTCENVTKHVKDLVRLNIDDVDGSFPSQTRGTKDHSVEPSRTHHVTDDGLNSDYIDFDDLRSYITTSDDSDADDARRVQSRRLAYNPSISNQRFFVGQIFRDASQFRTTLNDHSLEK</sequence>
<evidence type="ECO:0000313" key="3">
    <source>
        <dbReference type="Proteomes" id="UP001472677"/>
    </source>
</evidence>
<organism evidence="2 3">
    <name type="scientific">Hibiscus sabdariffa</name>
    <name type="common">roselle</name>
    <dbReference type="NCBI Taxonomy" id="183260"/>
    <lineage>
        <taxon>Eukaryota</taxon>
        <taxon>Viridiplantae</taxon>
        <taxon>Streptophyta</taxon>
        <taxon>Embryophyta</taxon>
        <taxon>Tracheophyta</taxon>
        <taxon>Spermatophyta</taxon>
        <taxon>Magnoliopsida</taxon>
        <taxon>eudicotyledons</taxon>
        <taxon>Gunneridae</taxon>
        <taxon>Pentapetalae</taxon>
        <taxon>rosids</taxon>
        <taxon>malvids</taxon>
        <taxon>Malvales</taxon>
        <taxon>Malvaceae</taxon>
        <taxon>Malvoideae</taxon>
        <taxon>Hibiscus</taxon>
    </lineage>
</organism>
<feature type="compositionally biased region" description="Basic and acidic residues" evidence="1">
    <location>
        <begin position="153"/>
        <end position="169"/>
    </location>
</feature>